<dbReference type="AlphaFoldDB" id="A0AAD3H667"/>
<feature type="compositionally biased region" description="Basic and acidic residues" evidence="1">
    <location>
        <begin position="352"/>
        <end position="370"/>
    </location>
</feature>
<gene>
    <name evidence="2" type="ORF">CTEN210_07885</name>
</gene>
<feature type="compositionally biased region" description="Polar residues" evidence="1">
    <location>
        <begin position="252"/>
        <end position="261"/>
    </location>
</feature>
<feature type="compositionally biased region" description="Low complexity" evidence="1">
    <location>
        <begin position="299"/>
        <end position="316"/>
    </location>
</feature>
<evidence type="ECO:0000313" key="3">
    <source>
        <dbReference type="Proteomes" id="UP001054902"/>
    </source>
</evidence>
<proteinExistence type="predicted"/>
<protein>
    <submittedName>
        <fullName evidence="2">Uncharacterized protein</fullName>
    </submittedName>
</protein>
<reference evidence="2 3" key="1">
    <citation type="journal article" date="2021" name="Sci. Rep.">
        <title>The genome of the diatom Chaetoceros tenuissimus carries an ancient integrated fragment of an extant virus.</title>
        <authorList>
            <person name="Hongo Y."/>
            <person name="Kimura K."/>
            <person name="Takaki Y."/>
            <person name="Yoshida Y."/>
            <person name="Baba S."/>
            <person name="Kobayashi G."/>
            <person name="Nagasaki K."/>
            <person name="Hano T."/>
            <person name="Tomaru Y."/>
        </authorList>
    </citation>
    <scope>NUCLEOTIDE SEQUENCE [LARGE SCALE GENOMIC DNA]</scope>
    <source>
        <strain evidence="2 3">NIES-3715</strain>
    </source>
</reference>
<dbReference type="EMBL" id="BLLK01000045">
    <property type="protein sequence ID" value="GFH51409.1"/>
    <property type="molecule type" value="Genomic_DNA"/>
</dbReference>
<feature type="compositionally biased region" description="Basic and acidic residues" evidence="1">
    <location>
        <begin position="285"/>
        <end position="295"/>
    </location>
</feature>
<feature type="compositionally biased region" description="Acidic residues" evidence="1">
    <location>
        <begin position="336"/>
        <end position="348"/>
    </location>
</feature>
<comment type="caution">
    <text evidence="2">The sequence shown here is derived from an EMBL/GenBank/DDBJ whole genome shotgun (WGS) entry which is preliminary data.</text>
</comment>
<organism evidence="2 3">
    <name type="scientific">Chaetoceros tenuissimus</name>
    <dbReference type="NCBI Taxonomy" id="426638"/>
    <lineage>
        <taxon>Eukaryota</taxon>
        <taxon>Sar</taxon>
        <taxon>Stramenopiles</taxon>
        <taxon>Ochrophyta</taxon>
        <taxon>Bacillariophyta</taxon>
        <taxon>Coscinodiscophyceae</taxon>
        <taxon>Chaetocerotophycidae</taxon>
        <taxon>Chaetocerotales</taxon>
        <taxon>Chaetocerotaceae</taxon>
        <taxon>Chaetoceros</taxon>
    </lineage>
</organism>
<evidence type="ECO:0000256" key="1">
    <source>
        <dbReference type="SAM" id="MobiDB-lite"/>
    </source>
</evidence>
<feature type="compositionally biased region" description="Acidic residues" evidence="1">
    <location>
        <begin position="268"/>
        <end position="280"/>
    </location>
</feature>
<dbReference type="Proteomes" id="UP001054902">
    <property type="component" value="Unassembled WGS sequence"/>
</dbReference>
<accession>A0AAD3H667</accession>
<feature type="region of interest" description="Disordered" evidence="1">
    <location>
        <begin position="252"/>
        <end position="371"/>
    </location>
</feature>
<sequence>MLQVQLEYEHTTCDLCKHKFSCDIDSEIPEIRRHLPILSSGNRCTDYMCLGCVEVLLEKSPPRNKTWVACPWCRESKAFSPSNLKYHTMLIGLLQKARDPLFDEAIKAESEDVNEIETNLKGNSVEKNTMSIKVEDSAHDGKNSDSNDEIEVYYSKDIKRNKLNHQLAQKKKARHCMVKGEDEDETLKNIRNDMQDSYNIELARYHSIIDQEIPKKKRTRTEPIRLIETQSQKVVGDSQTARMHALQNGTQYERTFSSSLPNNSSLEFSDDEDSSNDENGDFQSSDDKAKPKFDDSSSDIDSSNSEASPRFDSSSSSDDEGMENSRSNGFSSDIQSSDDEDSCEDSEVSNDSSDKKERVQASDMNMKRPSQDYIENFIDEAFAKPKRVRKAPPRFIEEQTLGGYCSPKASTNMENTRQIGKTFHGSAELKMRSKCDENYSE</sequence>
<evidence type="ECO:0000313" key="2">
    <source>
        <dbReference type="EMBL" id="GFH51409.1"/>
    </source>
</evidence>
<keyword evidence="3" id="KW-1185">Reference proteome</keyword>
<name>A0AAD3H667_9STRA</name>